<feature type="domain" description="VHS" evidence="5">
    <location>
        <begin position="16"/>
        <end position="145"/>
    </location>
</feature>
<dbReference type="SUPFAM" id="SSF89009">
    <property type="entry name" value="GAT-like domain"/>
    <property type="match status" value="1"/>
</dbReference>
<dbReference type="EMBL" id="MU001513">
    <property type="protein sequence ID" value="KAF2438193.1"/>
    <property type="molecule type" value="Genomic_DNA"/>
</dbReference>
<evidence type="ECO:0000259" key="6">
    <source>
        <dbReference type="PROSITE" id="PS50909"/>
    </source>
</evidence>
<keyword evidence="3" id="KW-0653">Protein transport</keyword>
<evidence type="ECO:0000256" key="1">
    <source>
        <dbReference type="ARBA" id="ARBA00011446"/>
    </source>
</evidence>
<dbReference type="InterPro" id="IPR002014">
    <property type="entry name" value="VHS_dom"/>
</dbReference>
<dbReference type="GO" id="GO:0007015">
    <property type="term" value="P:actin filament organization"/>
    <property type="evidence" value="ECO:0007669"/>
    <property type="project" value="InterPro"/>
</dbReference>
<dbReference type="GO" id="GO:0007034">
    <property type="term" value="P:vacuolar transport"/>
    <property type="evidence" value="ECO:0007669"/>
    <property type="project" value="UniProtKB-ARBA"/>
</dbReference>
<dbReference type="InterPro" id="IPR045007">
    <property type="entry name" value="LSB5"/>
</dbReference>
<feature type="region of interest" description="Disordered" evidence="4">
    <location>
        <begin position="315"/>
        <end position="392"/>
    </location>
</feature>
<feature type="compositionally biased region" description="Acidic residues" evidence="4">
    <location>
        <begin position="317"/>
        <end position="326"/>
    </location>
</feature>
<dbReference type="CDD" id="cd14232">
    <property type="entry name" value="GAT_LSB5"/>
    <property type="match status" value="1"/>
</dbReference>
<dbReference type="SUPFAM" id="SSF48464">
    <property type="entry name" value="ENTH/VHS domain"/>
    <property type="match status" value="1"/>
</dbReference>
<evidence type="ECO:0000259" key="5">
    <source>
        <dbReference type="PROSITE" id="PS50179"/>
    </source>
</evidence>
<feature type="compositionally biased region" description="Acidic residues" evidence="4">
    <location>
        <begin position="367"/>
        <end position="376"/>
    </location>
</feature>
<evidence type="ECO:0000256" key="2">
    <source>
        <dbReference type="ARBA" id="ARBA00022448"/>
    </source>
</evidence>
<dbReference type="AlphaFoldDB" id="A0A9P4P7C4"/>
<evidence type="ECO:0000313" key="7">
    <source>
        <dbReference type="EMBL" id="KAF2438193.1"/>
    </source>
</evidence>
<dbReference type="PROSITE" id="PS50179">
    <property type="entry name" value="VHS"/>
    <property type="match status" value="1"/>
</dbReference>
<sequence length="392" mass="43711">MPKKPFSAVTVQIDRLTSEQYEENDIGGLPDLIEVIRIQDSGPTEAARAIRKKLKYGNVHRQLRALIILDGLIQNAGSRFQKGFADEPLLERLRLMAKDDMVDKEVRDKVNVLFRQWAVAYKGTPGLERIAALYKELPRTKRPQPHQSRVVRENEAEAERENASSPPPASPTTHRRNSPPSHFPQASSSSGRTIALGTAATPSSSLFRKDKKDKKNKGKPFNLEREKGQLLETIASATVASNSLMNALQLINREVQRVSDNAEVSQRFETCKLTRRQILRYIQLVESEQYIGSLLNANDELVKALMAYEIMDKSIDDDSDSDDEDSSAPSSSMAGLSMDDAPPAKPPRPASIPMPPVPAPRKQQPIEPEEDDDDPFGDSHGERFSYMVVASR</sequence>
<dbReference type="GO" id="GO:0035091">
    <property type="term" value="F:phosphatidylinositol binding"/>
    <property type="evidence" value="ECO:0007669"/>
    <property type="project" value="InterPro"/>
</dbReference>
<accession>A0A9P4P7C4</accession>
<organism evidence="7 8">
    <name type="scientific">Karstenula rhodostoma CBS 690.94</name>
    <dbReference type="NCBI Taxonomy" id="1392251"/>
    <lineage>
        <taxon>Eukaryota</taxon>
        <taxon>Fungi</taxon>
        <taxon>Dikarya</taxon>
        <taxon>Ascomycota</taxon>
        <taxon>Pezizomycotina</taxon>
        <taxon>Dothideomycetes</taxon>
        <taxon>Pleosporomycetidae</taxon>
        <taxon>Pleosporales</taxon>
        <taxon>Massarineae</taxon>
        <taxon>Didymosphaeriaceae</taxon>
        <taxon>Karstenula</taxon>
    </lineage>
</organism>
<dbReference type="OrthoDB" id="10068368at2759"/>
<evidence type="ECO:0008006" key="9">
    <source>
        <dbReference type="Google" id="ProtNLM"/>
    </source>
</evidence>
<dbReference type="PANTHER" id="PTHR47789">
    <property type="entry name" value="LAS SEVENTEEN-BINDING PROTEIN 5"/>
    <property type="match status" value="1"/>
</dbReference>
<dbReference type="PANTHER" id="PTHR47789:SF1">
    <property type="entry name" value="LAS SEVENTEEN-BINDING PROTEIN 5"/>
    <property type="match status" value="1"/>
</dbReference>
<dbReference type="GO" id="GO:0015031">
    <property type="term" value="P:protein transport"/>
    <property type="evidence" value="ECO:0007669"/>
    <property type="project" value="UniProtKB-KW"/>
</dbReference>
<feature type="compositionally biased region" description="Polar residues" evidence="4">
    <location>
        <begin position="178"/>
        <end position="192"/>
    </location>
</feature>
<name>A0A9P4P7C4_9PLEO</name>
<evidence type="ECO:0000256" key="4">
    <source>
        <dbReference type="SAM" id="MobiDB-lite"/>
    </source>
</evidence>
<dbReference type="GO" id="GO:0043130">
    <property type="term" value="F:ubiquitin binding"/>
    <property type="evidence" value="ECO:0007669"/>
    <property type="project" value="InterPro"/>
</dbReference>
<feature type="compositionally biased region" description="Basic and acidic residues" evidence="4">
    <location>
        <begin position="150"/>
        <end position="162"/>
    </location>
</feature>
<proteinExistence type="predicted"/>
<evidence type="ECO:0000256" key="3">
    <source>
        <dbReference type="ARBA" id="ARBA00022927"/>
    </source>
</evidence>
<dbReference type="InterPro" id="IPR008942">
    <property type="entry name" value="ENTH_VHS"/>
</dbReference>
<dbReference type="GO" id="GO:0051666">
    <property type="term" value="P:actin cortical patch localization"/>
    <property type="evidence" value="ECO:0007669"/>
    <property type="project" value="TreeGrafter"/>
</dbReference>
<dbReference type="PROSITE" id="PS50909">
    <property type="entry name" value="GAT"/>
    <property type="match status" value="1"/>
</dbReference>
<evidence type="ECO:0000313" key="8">
    <source>
        <dbReference type="Proteomes" id="UP000799764"/>
    </source>
</evidence>
<dbReference type="GO" id="GO:0030479">
    <property type="term" value="C:actin cortical patch"/>
    <property type="evidence" value="ECO:0007669"/>
    <property type="project" value="TreeGrafter"/>
</dbReference>
<dbReference type="SMART" id="SM00288">
    <property type="entry name" value="VHS"/>
    <property type="match status" value="1"/>
</dbReference>
<feature type="domain" description="GAT" evidence="6">
    <location>
        <begin position="225"/>
        <end position="313"/>
    </location>
</feature>
<dbReference type="CDD" id="cd16980">
    <property type="entry name" value="VHS_Lsb5"/>
    <property type="match status" value="1"/>
</dbReference>
<keyword evidence="8" id="KW-1185">Reference proteome</keyword>
<reference evidence="7" key="1">
    <citation type="journal article" date="2020" name="Stud. Mycol.">
        <title>101 Dothideomycetes genomes: a test case for predicting lifestyles and emergence of pathogens.</title>
        <authorList>
            <person name="Haridas S."/>
            <person name="Albert R."/>
            <person name="Binder M."/>
            <person name="Bloem J."/>
            <person name="Labutti K."/>
            <person name="Salamov A."/>
            <person name="Andreopoulos B."/>
            <person name="Baker S."/>
            <person name="Barry K."/>
            <person name="Bills G."/>
            <person name="Bluhm B."/>
            <person name="Cannon C."/>
            <person name="Castanera R."/>
            <person name="Culley D."/>
            <person name="Daum C."/>
            <person name="Ezra D."/>
            <person name="Gonzalez J."/>
            <person name="Henrissat B."/>
            <person name="Kuo A."/>
            <person name="Liang C."/>
            <person name="Lipzen A."/>
            <person name="Lutzoni F."/>
            <person name="Magnuson J."/>
            <person name="Mondo S."/>
            <person name="Nolan M."/>
            <person name="Ohm R."/>
            <person name="Pangilinan J."/>
            <person name="Park H.-J."/>
            <person name="Ramirez L."/>
            <person name="Alfaro M."/>
            <person name="Sun H."/>
            <person name="Tritt A."/>
            <person name="Yoshinaga Y."/>
            <person name="Zwiers L.-H."/>
            <person name="Turgeon B."/>
            <person name="Goodwin S."/>
            <person name="Spatafora J."/>
            <person name="Crous P."/>
            <person name="Grigoriev I."/>
        </authorList>
    </citation>
    <scope>NUCLEOTIDE SEQUENCE</scope>
    <source>
        <strain evidence="7">CBS 690.94</strain>
    </source>
</reference>
<dbReference type="Pfam" id="PF00790">
    <property type="entry name" value="VHS"/>
    <property type="match status" value="1"/>
</dbReference>
<comment type="caution">
    <text evidence="7">The sequence shown here is derived from an EMBL/GenBank/DDBJ whole genome shotgun (WGS) entry which is preliminary data.</text>
</comment>
<feature type="region of interest" description="Disordered" evidence="4">
    <location>
        <begin position="138"/>
        <end position="224"/>
    </location>
</feature>
<dbReference type="InterPro" id="IPR044103">
    <property type="entry name" value="GAT_LSB5"/>
</dbReference>
<gene>
    <name evidence="7" type="ORF">P171DRAFT_437250</name>
</gene>
<feature type="compositionally biased region" description="Basic residues" evidence="4">
    <location>
        <begin position="209"/>
        <end position="218"/>
    </location>
</feature>
<dbReference type="Gene3D" id="1.25.40.90">
    <property type="match status" value="1"/>
</dbReference>
<dbReference type="Proteomes" id="UP000799764">
    <property type="component" value="Unassembled WGS sequence"/>
</dbReference>
<dbReference type="GO" id="GO:0006897">
    <property type="term" value="P:endocytosis"/>
    <property type="evidence" value="ECO:0007669"/>
    <property type="project" value="InterPro"/>
</dbReference>
<protein>
    <recommendedName>
        <fullName evidence="9">VHS domain-containing protein</fullName>
    </recommendedName>
</protein>
<comment type="subunit">
    <text evidence="1">Component of the ESCRT-0 complex composed of HSE1 and VPS27.</text>
</comment>
<dbReference type="Gene3D" id="1.20.58.160">
    <property type="match status" value="1"/>
</dbReference>
<dbReference type="InterPro" id="IPR004152">
    <property type="entry name" value="GAT_dom"/>
</dbReference>
<dbReference type="InterPro" id="IPR038425">
    <property type="entry name" value="GAT_sf"/>
</dbReference>
<feature type="compositionally biased region" description="Pro residues" evidence="4">
    <location>
        <begin position="343"/>
        <end position="359"/>
    </location>
</feature>
<keyword evidence="2" id="KW-0813">Transport</keyword>